<evidence type="ECO:0000256" key="1">
    <source>
        <dbReference type="ARBA" id="ARBA00022723"/>
    </source>
</evidence>
<dbReference type="GO" id="GO:0008270">
    <property type="term" value="F:zinc ion binding"/>
    <property type="evidence" value="ECO:0007669"/>
    <property type="project" value="UniProtKB-KW"/>
</dbReference>
<dbReference type="Pfam" id="PF01258">
    <property type="entry name" value="zf-dskA_traR"/>
    <property type="match status" value="1"/>
</dbReference>
<keyword evidence="1" id="KW-0479">Metal-binding</keyword>
<evidence type="ECO:0000256" key="3">
    <source>
        <dbReference type="ARBA" id="ARBA00022833"/>
    </source>
</evidence>
<dbReference type="Gene3D" id="1.20.120.910">
    <property type="entry name" value="DksA, coiled-coil domain"/>
    <property type="match status" value="1"/>
</dbReference>
<evidence type="ECO:0000256" key="2">
    <source>
        <dbReference type="ARBA" id="ARBA00022771"/>
    </source>
</evidence>
<protein>
    <submittedName>
        <fullName evidence="7">TraR/DksA C4-type zinc finger protein</fullName>
    </submittedName>
</protein>
<feature type="domain" description="Zinc finger DksA/TraR C4-type" evidence="6">
    <location>
        <begin position="78"/>
        <end position="112"/>
    </location>
</feature>
<dbReference type="PROSITE" id="PS51128">
    <property type="entry name" value="ZF_DKSA_2"/>
    <property type="match status" value="1"/>
</dbReference>
<accession>A0A955LH74</accession>
<sequence length="117" mass="13372">MDQEKIKQQLTQKLAELEEELANIEDADPSNDELRGLSNSTDDDGDESERGNRASALRRVVERQVHYVKTAIQKIDNGTYGICDLTGDRIPDDRLKAIPWAIYTKEAEEQLERRRNG</sequence>
<dbReference type="SUPFAM" id="SSF57716">
    <property type="entry name" value="Glucocorticoid receptor-like (DNA-binding domain)"/>
    <property type="match status" value="1"/>
</dbReference>
<reference evidence="7" key="2">
    <citation type="journal article" date="2021" name="Microbiome">
        <title>Successional dynamics and alternative stable states in a saline activated sludge microbial community over 9 years.</title>
        <authorList>
            <person name="Wang Y."/>
            <person name="Ye J."/>
            <person name="Ju F."/>
            <person name="Liu L."/>
            <person name="Boyd J.A."/>
            <person name="Deng Y."/>
            <person name="Parks D.H."/>
            <person name="Jiang X."/>
            <person name="Yin X."/>
            <person name="Woodcroft B.J."/>
            <person name="Tyson G.W."/>
            <person name="Hugenholtz P."/>
            <person name="Polz M.F."/>
            <person name="Zhang T."/>
        </authorList>
    </citation>
    <scope>NUCLEOTIDE SEQUENCE</scope>
    <source>
        <strain evidence="7">HKST-UBA01</strain>
    </source>
</reference>
<evidence type="ECO:0000256" key="4">
    <source>
        <dbReference type="PROSITE-ProRule" id="PRU00510"/>
    </source>
</evidence>
<evidence type="ECO:0000313" key="7">
    <source>
        <dbReference type="EMBL" id="MCA9390527.1"/>
    </source>
</evidence>
<reference evidence="7" key="1">
    <citation type="submission" date="2020-04" db="EMBL/GenBank/DDBJ databases">
        <authorList>
            <person name="Zhang T."/>
        </authorList>
    </citation>
    <scope>NUCLEOTIDE SEQUENCE</scope>
    <source>
        <strain evidence="7">HKST-UBA01</strain>
    </source>
</reference>
<gene>
    <name evidence="7" type="ORF">KC571_03925</name>
</gene>
<evidence type="ECO:0000256" key="5">
    <source>
        <dbReference type="SAM" id="MobiDB-lite"/>
    </source>
</evidence>
<dbReference type="EMBL" id="JAGQKX010000120">
    <property type="protein sequence ID" value="MCA9390527.1"/>
    <property type="molecule type" value="Genomic_DNA"/>
</dbReference>
<keyword evidence="2" id="KW-0863">Zinc-finger</keyword>
<dbReference type="AlphaFoldDB" id="A0A955LH74"/>
<feature type="zinc finger region" description="dksA C4-type" evidence="4">
    <location>
        <begin position="83"/>
        <end position="107"/>
    </location>
</feature>
<evidence type="ECO:0000313" key="8">
    <source>
        <dbReference type="Proteomes" id="UP000701698"/>
    </source>
</evidence>
<feature type="region of interest" description="Disordered" evidence="5">
    <location>
        <begin position="23"/>
        <end position="56"/>
    </location>
</feature>
<proteinExistence type="predicted"/>
<organism evidence="7 8">
    <name type="scientific">candidate division WWE3 bacterium</name>
    <dbReference type="NCBI Taxonomy" id="2053526"/>
    <lineage>
        <taxon>Bacteria</taxon>
        <taxon>Katanobacteria</taxon>
    </lineage>
</organism>
<dbReference type="Proteomes" id="UP000701698">
    <property type="component" value="Unassembled WGS sequence"/>
</dbReference>
<dbReference type="PANTHER" id="PTHR33823:SF4">
    <property type="entry name" value="GENERAL STRESS PROTEIN 16O"/>
    <property type="match status" value="1"/>
</dbReference>
<evidence type="ECO:0000259" key="6">
    <source>
        <dbReference type="Pfam" id="PF01258"/>
    </source>
</evidence>
<comment type="caution">
    <text evidence="7">The sequence shown here is derived from an EMBL/GenBank/DDBJ whole genome shotgun (WGS) entry which is preliminary data.</text>
</comment>
<dbReference type="InterPro" id="IPR020458">
    <property type="entry name" value="Znf_DskA_TraR_CS"/>
</dbReference>
<name>A0A955LH74_UNCKA</name>
<dbReference type="PANTHER" id="PTHR33823">
    <property type="entry name" value="RNA POLYMERASE-BINDING TRANSCRIPTION FACTOR DKSA-RELATED"/>
    <property type="match status" value="1"/>
</dbReference>
<dbReference type="PROSITE" id="PS01102">
    <property type="entry name" value="ZF_DKSA_1"/>
    <property type="match status" value="1"/>
</dbReference>
<dbReference type="InterPro" id="IPR000962">
    <property type="entry name" value="Znf_DskA_TraR"/>
</dbReference>
<keyword evidence="3" id="KW-0862">Zinc</keyword>